<dbReference type="Proteomes" id="UP000238701">
    <property type="component" value="Unassembled WGS sequence"/>
</dbReference>
<dbReference type="AlphaFoldDB" id="A0A2U3L7J2"/>
<dbReference type="EMBL" id="OMOD01000176">
    <property type="protein sequence ID" value="SPF47872.1"/>
    <property type="molecule type" value="Genomic_DNA"/>
</dbReference>
<protein>
    <submittedName>
        <fullName evidence="1">Uncharacterized protein</fullName>
    </submittedName>
</protein>
<sequence>MLTFFIAGLLYLLRFERVDNLGAYSIPSETGLLIPSDSVNHAAFGPTPCCSFLAGTL</sequence>
<proteinExistence type="predicted"/>
<reference evidence="2" key="1">
    <citation type="submission" date="2018-02" db="EMBL/GenBank/DDBJ databases">
        <authorList>
            <person name="Hausmann B."/>
        </authorList>
    </citation>
    <scope>NUCLEOTIDE SEQUENCE [LARGE SCALE GENOMIC DNA]</scope>
    <source>
        <strain evidence="2">Peat soil MAG SbA1</strain>
    </source>
</reference>
<name>A0A2U3L7J2_9BACT</name>
<evidence type="ECO:0000313" key="2">
    <source>
        <dbReference type="Proteomes" id="UP000238701"/>
    </source>
</evidence>
<accession>A0A2U3L7J2</accession>
<evidence type="ECO:0000313" key="1">
    <source>
        <dbReference type="EMBL" id="SPF47872.1"/>
    </source>
</evidence>
<gene>
    <name evidence="1" type="ORF">SBA1_790005</name>
</gene>
<organism evidence="1 2">
    <name type="scientific">Candidatus Sulfotelmatobacter kueseliae</name>
    <dbReference type="NCBI Taxonomy" id="2042962"/>
    <lineage>
        <taxon>Bacteria</taxon>
        <taxon>Pseudomonadati</taxon>
        <taxon>Acidobacteriota</taxon>
        <taxon>Terriglobia</taxon>
        <taxon>Terriglobales</taxon>
        <taxon>Candidatus Korobacteraceae</taxon>
        <taxon>Candidatus Sulfotelmatobacter</taxon>
    </lineage>
</organism>